<dbReference type="Proteomes" id="UP000887574">
    <property type="component" value="Unplaced"/>
</dbReference>
<evidence type="ECO:0000313" key="1">
    <source>
        <dbReference type="Proteomes" id="UP000887574"/>
    </source>
</evidence>
<protein>
    <submittedName>
        <fullName evidence="2">Uncharacterized protein</fullName>
    </submittedName>
</protein>
<organism evidence="1 2">
    <name type="scientific">Ditylenchus dipsaci</name>
    <dbReference type="NCBI Taxonomy" id="166011"/>
    <lineage>
        <taxon>Eukaryota</taxon>
        <taxon>Metazoa</taxon>
        <taxon>Ecdysozoa</taxon>
        <taxon>Nematoda</taxon>
        <taxon>Chromadorea</taxon>
        <taxon>Rhabditida</taxon>
        <taxon>Tylenchina</taxon>
        <taxon>Tylenchomorpha</taxon>
        <taxon>Sphaerularioidea</taxon>
        <taxon>Anguinidae</taxon>
        <taxon>Anguininae</taxon>
        <taxon>Ditylenchus</taxon>
    </lineage>
</organism>
<evidence type="ECO:0000313" key="2">
    <source>
        <dbReference type="WBParaSite" id="jg2987"/>
    </source>
</evidence>
<proteinExistence type="predicted"/>
<name>A0A915E7V2_9BILA</name>
<dbReference type="AlphaFoldDB" id="A0A915E7V2"/>
<sequence length="106" mass="11356">MENIMQVPIPMVTCTNPAPDQVLANPAGKQSGLSYPPPTSNGCCHLWSTDWPATNPAQIFNALLPPSQSIQAKLTKSASRNPVQRHRIREAGGLVAPGNIDSILRC</sequence>
<dbReference type="WBParaSite" id="jg2987">
    <property type="protein sequence ID" value="jg2987"/>
    <property type="gene ID" value="jg2987"/>
</dbReference>
<accession>A0A915E7V2</accession>
<reference evidence="2" key="1">
    <citation type="submission" date="2022-11" db="UniProtKB">
        <authorList>
            <consortium name="WormBaseParasite"/>
        </authorList>
    </citation>
    <scope>IDENTIFICATION</scope>
</reference>
<keyword evidence="1" id="KW-1185">Reference proteome</keyword>